<sequence length="235" mass="25509">MSLSREVIVITGVSAGLGYQMLKWFSSKGHIVIGCARSAEKVQEFNSTYCEDGKPKQFFSVDITDDSAVKNWAKEAIASFGAPSYVLNNAGLNNKHVPFGQISKEEFDKVVDINIKGSANVIRHFLPDMMKAKRGVIVNFSSGFGRFAVPNETAYCATKWGIEGFSKALALELPSPMVCVPLDPGGMINTPMLQDTFGKGNASKQQSPEEWAQRACPFILSITRSSNGESVTVPS</sequence>
<dbReference type="PANTHER" id="PTHR45267">
    <property type="match status" value="1"/>
</dbReference>
<gene>
    <name evidence="4" type="primary">LOC116306972</name>
</gene>
<protein>
    <submittedName>
        <fullName evidence="4">NADPH-dependent pterin aldehyde reductase-like</fullName>
    </submittedName>
</protein>
<evidence type="ECO:0000256" key="1">
    <source>
        <dbReference type="ARBA" id="ARBA00023002"/>
    </source>
</evidence>
<dbReference type="InParanoid" id="A0A6P8J0I9"/>
<evidence type="ECO:0000256" key="2">
    <source>
        <dbReference type="RuleBase" id="RU000363"/>
    </source>
</evidence>
<dbReference type="SUPFAM" id="SSF51735">
    <property type="entry name" value="NAD(P)-binding Rossmann-fold domains"/>
    <property type="match status" value="1"/>
</dbReference>
<dbReference type="InterPro" id="IPR036291">
    <property type="entry name" value="NAD(P)-bd_dom_sf"/>
</dbReference>
<dbReference type="InterPro" id="IPR002347">
    <property type="entry name" value="SDR_fam"/>
</dbReference>
<dbReference type="Proteomes" id="UP000515163">
    <property type="component" value="Unplaced"/>
</dbReference>
<dbReference type="PROSITE" id="PS00061">
    <property type="entry name" value="ADH_SHORT"/>
    <property type="match status" value="1"/>
</dbReference>
<dbReference type="CDD" id="cd05233">
    <property type="entry name" value="SDR_c"/>
    <property type="match status" value="1"/>
</dbReference>
<dbReference type="RefSeq" id="XP_031572969.1">
    <property type="nucleotide sequence ID" value="XM_031717109.1"/>
</dbReference>
<dbReference type="Pfam" id="PF00106">
    <property type="entry name" value="adh_short"/>
    <property type="match status" value="1"/>
</dbReference>
<evidence type="ECO:0000313" key="4">
    <source>
        <dbReference type="RefSeq" id="XP_031572969.1"/>
    </source>
</evidence>
<dbReference type="KEGG" id="aten:116306972"/>
<accession>A0A6P8J0I9</accession>
<keyword evidence="3" id="KW-1185">Reference proteome</keyword>
<keyword evidence="1" id="KW-0560">Oxidoreductase</keyword>
<dbReference type="GeneID" id="116306972"/>
<dbReference type="InterPro" id="IPR020904">
    <property type="entry name" value="Sc_DH/Rdtase_CS"/>
</dbReference>
<comment type="similarity">
    <text evidence="2">Belongs to the short-chain dehydrogenases/reductases (SDR) family.</text>
</comment>
<dbReference type="PRINTS" id="PR00081">
    <property type="entry name" value="GDHRDH"/>
</dbReference>
<dbReference type="Gene3D" id="3.40.50.720">
    <property type="entry name" value="NAD(P)-binding Rossmann-like Domain"/>
    <property type="match status" value="1"/>
</dbReference>
<dbReference type="AlphaFoldDB" id="A0A6P8J0I9"/>
<dbReference type="OrthoDB" id="1933717at2759"/>
<dbReference type="PRINTS" id="PR00080">
    <property type="entry name" value="SDRFAMILY"/>
</dbReference>
<dbReference type="InterPro" id="IPR053241">
    <property type="entry name" value="NADPH_pterin_aldehyde_rdct"/>
</dbReference>
<name>A0A6P8J0I9_ACTTE</name>
<dbReference type="GO" id="GO:0016616">
    <property type="term" value="F:oxidoreductase activity, acting on the CH-OH group of donors, NAD or NADP as acceptor"/>
    <property type="evidence" value="ECO:0007669"/>
    <property type="project" value="TreeGrafter"/>
</dbReference>
<reference evidence="4" key="1">
    <citation type="submission" date="2025-08" db="UniProtKB">
        <authorList>
            <consortium name="RefSeq"/>
        </authorList>
    </citation>
    <scope>IDENTIFICATION</scope>
    <source>
        <tissue evidence="4">Tentacle</tissue>
    </source>
</reference>
<dbReference type="GO" id="GO:0005829">
    <property type="term" value="C:cytosol"/>
    <property type="evidence" value="ECO:0007669"/>
    <property type="project" value="TreeGrafter"/>
</dbReference>
<evidence type="ECO:0000313" key="3">
    <source>
        <dbReference type="Proteomes" id="UP000515163"/>
    </source>
</evidence>
<proteinExistence type="inferred from homology"/>
<organism evidence="3 4">
    <name type="scientific">Actinia tenebrosa</name>
    <name type="common">Australian red waratah sea anemone</name>
    <dbReference type="NCBI Taxonomy" id="6105"/>
    <lineage>
        <taxon>Eukaryota</taxon>
        <taxon>Metazoa</taxon>
        <taxon>Cnidaria</taxon>
        <taxon>Anthozoa</taxon>
        <taxon>Hexacorallia</taxon>
        <taxon>Actiniaria</taxon>
        <taxon>Actiniidae</taxon>
        <taxon>Actinia</taxon>
    </lineage>
</organism>
<dbReference type="PANTHER" id="PTHR45267:SF2">
    <property type="entry name" value="NADPH-DEPENDENT PTERIN ALDEHYDE REDUCTASE"/>
    <property type="match status" value="1"/>
</dbReference>